<dbReference type="InterPro" id="IPR014745">
    <property type="entry name" value="MHC_II_a/b_N"/>
</dbReference>
<evidence type="ECO:0000256" key="5">
    <source>
        <dbReference type="ARBA" id="ARBA00022989"/>
    </source>
</evidence>
<organism evidence="15 16">
    <name type="scientific">Sus scrofa</name>
    <name type="common">Pig</name>
    <dbReference type="NCBI Taxonomy" id="9823"/>
    <lineage>
        <taxon>Eukaryota</taxon>
        <taxon>Metazoa</taxon>
        <taxon>Chordata</taxon>
        <taxon>Craniata</taxon>
        <taxon>Vertebrata</taxon>
        <taxon>Euteleostomi</taxon>
        <taxon>Mammalia</taxon>
        <taxon>Eutheria</taxon>
        <taxon>Laurasiatheria</taxon>
        <taxon>Artiodactyla</taxon>
        <taxon>Suina</taxon>
        <taxon>Suidae</taxon>
        <taxon>Sus</taxon>
    </lineage>
</organism>
<dbReference type="PANTHER" id="PTHR19944:SF44">
    <property type="entry name" value="HLA CLASS II HISTOCOMPATIBILITY ANTIGEN, DO ALPHA CHAIN"/>
    <property type="match status" value="1"/>
</dbReference>
<reference evidence="15 16" key="1">
    <citation type="submission" date="2017-08" db="EMBL/GenBank/DDBJ databases">
        <title>USMARCv1.0.</title>
        <authorList>
            <person name="Hannum G.I."/>
            <person name="Koren S."/>
            <person name="Schroeder S.G."/>
            <person name="Chin S.C."/>
            <person name="Nonneman D.J."/>
            <person name="Becker S.A."/>
            <person name="Rosen B.D."/>
            <person name="Bickhart D.M."/>
            <person name="Putnam N.H."/>
            <person name="Green R.E."/>
            <person name="Tuggle C.K."/>
            <person name="Liu H."/>
            <person name="Rohrer G.A."/>
            <person name="Warr A."/>
            <person name="Hall R."/>
            <person name="Kim K."/>
            <person name="Hume D.A."/>
            <person name="Talbot R."/>
            <person name="Chow W."/>
            <person name="Howe K."/>
            <person name="Schwartz A.S."/>
            <person name="Watson M."/>
            <person name="Archibald A.L."/>
            <person name="Phillippy A.M."/>
            <person name="Smith T.P.L."/>
        </authorList>
    </citation>
    <scope>NUCLEOTIDE SEQUENCE [LARGE SCALE GENOMIC DNA]</scope>
</reference>
<dbReference type="SMART" id="SM00407">
    <property type="entry name" value="IGc1"/>
    <property type="match status" value="1"/>
</dbReference>
<comment type="similarity">
    <text evidence="2 11">Belongs to the MHC class II family.</text>
</comment>
<evidence type="ECO:0000256" key="3">
    <source>
        <dbReference type="ARBA" id="ARBA00022692"/>
    </source>
</evidence>
<dbReference type="InterPro" id="IPR007110">
    <property type="entry name" value="Ig-like_dom"/>
</dbReference>
<dbReference type="AlphaFoldDB" id="A0A4X1UZX4"/>
<dbReference type="Gene3D" id="3.10.320.10">
    <property type="entry name" value="Class II Histocompatibility Antigen, M Beta Chain, Chain B, domain 1"/>
    <property type="match status" value="1"/>
</dbReference>
<evidence type="ECO:0000256" key="4">
    <source>
        <dbReference type="ARBA" id="ARBA00022859"/>
    </source>
</evidence>
<dbReference type="InterPro" id="IPR013783">
    <property type="entry name" value="Ig-like_fold"/>
</dbReference>
<evidence type="ECO:0000256" key="13">
    <source>
        <dbReference type="SAM" id="SignalP"/>
    </source>
</evidence>
<keyword evidence="4" id="KW-0391">Immunity</keyword>
<dbReference type="CDD" id="cd21004">
    <property type="entry name" value="IgC1_MHC_II_alpha_HLA_DO"/>
    <property type="match status" value="1"/>
</dbReference>
<keyword evidence="8" id="KW-1015">Disulfide bond</keyword>
<dbReference type="SUPFAM" id="SSF54452">
    <property type="entry name" value="MHC antigen-recognition domain"/>
    <property type="match status" value="1"/>
</dbReference>
<dbReference type="InterPro" id="IPR050160">
    <property type="entry name" value="MHC/Immunoglobulin"/>
</dbReference>
<dbReference type="InterPro" id="IPR003006">
    <property type="entry name" value="Ig/MHC_CS"/>
</dbReference>
<keyword evidence="13" id="KW-0732">Signal</keyword>
<dbReference type="Pfam" id="PF00993">
    <property type="entry name" value="MHC_II_alpha"/>
    <property type="match status" value="1"/>
</dbReference>
<dbReference type="SMART" id="SM00920">
    <property type="entry name" value="MHC_II_alpha"/>
    <property type="match status" value="1"/>
</dbReference>
<feature type="signal peptide" evidence="13">
    <location>
        <begin position="1"/>
        <end position="25"/>
    </location>
</feature>
<evidence type="ECO:0000256" key="9">
    <source>
        <dbReference type="ARBA" id="ARBA00023180"/>
    </source>
</evidence>
<dbReference type="Gene3D" id="2.60.40.10">
    <property type="entry name" value="Immunoglobulins"/>
    <property type="match status" value="1"/>
</dbReference>
<evidence type="ECO:0000256" key="11">
    <source>
        <dbReference type="RuleBase" id="RU004238"/>
    </source>
</evidence>
<dbReference type="PANTHER" id="PTHR19944">
    <property type="entry name" value="MHC CLASS II-RELATED"/>
    <property type="match status" value="1"/>
</dbReference>
<dbReference type="InterPro" id="IPR001003">
    <property type="entry name" value="MHC_II_a_N"/>
</dbReference>
<evidence type="ECO:0000256" key="8">
    <source>
        <dbReference type="ARBA" id="ARBA00023157"/>
    </source>
</evidence>
<sequence length="505" mass="55077">MVLHGGLVLGLHILMTLLSPQKAGAIKADHMGSYGPAFYQSYDGSGQFTYDFDGEQLFSVDLKKREAVWRLPEFSNFADFDPQNGLRGIALIRAHLDVLVERSNHTRATNVPPRVTVLPKSPVALGQPNVLICIVDNIFPPVINITWLHNGQTVTEGVTQTSFYAQPDHSFRKFHYLTFVPSAGDFYDCKVEHWGLDEPLFTHWGTEPTLPRTPVGNAFAVPLTLCFSPRAPGDYAAARHHRDPGLCPRPGAWPGGLPRGCHPYHHRQTPVQLPQVQRPGSLLGGKRVPQPRMRVEDKRFCGEEPGLQGIEEQRGGEGVRSEGGGGMGSQNCELKQLAHMVFATLGNDPSERLGCERDPPPQLPRKFLTAQNTWLHHPPSASRQSCLSVASTCSLDASSFFGPSTHGRTSGGAPTSSPPHLQYALLLHPKSPASRSKILNRVCTVCILPGLGELSQGVRDAGIWRRGFRVTIAEPDQCAGGYAVIPRPVQLCLAPFDSSRGSPCA</sequence>
<dbReference type="GO" id="GO:0002504">
    <property type="term" value="P:antigen processing and presentation of peptide or polysaccharide antigen via MHC class II"/>
    <property type="evidence" value="ECO:0007669"/>
    <property type="project" value="UniProtKB-KW"/>
</dbReference>
<comment type="subcellular location">
    <subcellularLocation>
        <location evidence="1">Membrane</location>
        <topology evidence="1">Single-pass type I membrane protein</topology>
    </subcellularLocation>
</comment>
<evidence type="ECO:0000259" key="14">
    <source>
        <dbReference type="PROSITE" id="PS50835"/>
    </source>
</evidence>
<proteinExistence type="inferred from homology"/>
<evidence type="ECO:0000256" key="6">
    <source>
        <dbReference type="ARBA" id="ARBA00023130"/>
    </source>
</evidence>
<feature type="chain" id="PRO_5021473994" description="Ig-like domain-containing protein" evidence="13">
    <location>
        <begin position="26"/>
        <end position="505"/>
    </location>
</feature>
<accession>A0A4X1UZX4</accession>
<evidence type="ECO:0000256" key="1">
    <source>
        <dbReference type="ARBA" id="ARBA00004479"/>
    </source>
</evidence>
<feature type="domain" description="Ig-like" evidence="14">
    <location>
        <begin position="113"/>
        <end position="193"/>
    </location>
</feature>
<keyword evidence="5" id="KW-1133">Transmembrane helix</keyword>
<evidence type="ECO:0000256" key="12">
    <source>
        <dbReference type="SAM" id="MobiDB-lite"/>
    </source>
</evidence>
<dbReference type="PROSITE" id="PS50835">
    <property type="entry name" value="IG_LIKE"/>
    <property type="match status" value="1"/>
</dbReference>
<protein>
    <recommendedName>
        <fullName evidence="14">Ig-like domain-containing protein</fullName>
    </recommendedName>
</protein>
<keyword evidence="9" id="KW-0325">Glycoprotein</keyword>
<dbReference type="InterPro" id="IPR011162">
    <property type="entry name" value="MHC_I/II-like_Ag-recog"/>
</dbReference>
<keyword evidence="10" id="KW-0491">MHC II</keyword>
<dbReference type="Proteomes" id="UP000314985">
    <property type="component" value="Chromosome 7"/>
</dbReference>
<evidence type="ECO:0000313" key="16">
    <source>
        <dbReference type="Proteomes" id="UP000314985"/>
    </source>
</evidence>
<dbReference type="Ensembl" id="ENSSSCT00070040474.1">
    <property type="protein sequence ID" value="ENSSSCP00070033950.1"/>
    <property type="gene ID" value="ENSSSCG00070020380.1"/>
</dbReference>
<evidence type="ECO:0000256" key="2">
    <source>
        <dbReference type="ARBA" id="ARBA00007394"/>
    </source>
</evidence>
<feature type="compositionally biased region" description="Basic and acidic residues" evidence="12">
    <location>
        <begin position="311"/>
        <end position="320"/>
    </location>
</feature>
<dbReference type="GO" id="GO:0002250">
    <property type="term" value="P:adaptive immune response"/>
    <property type="evidence" value="ECO:0007669"/>
    <property type="project" value="UniProtKB-KW"/>
</dbReference>
<dbReference type="Pfam" id="PF07654">
    <property type="entry name" value="C1-set"/>
    <property type="match status" value="1"/>
</dbReference>
<dbReference type="SUPFAM" id="SSF48726">
    <property type="entry name" value="Immunoglobulin"/>
    <property type="match status" value="1"/>
</dbReference>
<keyword evidence="3" id="KW-0812">Transmembrane</keyword>
<feature type="region of interest" description="Disordered" evidence="12">
    <location>
        <begin position="308"/>
        <end position="327"/>
    </location>
</feature>
<dbReference type="InterPro" id="IPR036179">
    <property type="entry name" value="Ig-like_dom_sf"/>
</dbReference>
<evidence type="ECO:0000256" key="7">
    <source>
        <dbReference type="ARBA" id="ARBA00023136"/>
    </source>
</evidence>
<keyword evidence="6" id="KW-1064">Adaptive immunity</keyword>
<dbReference type="InterPro" id="IPR003597">
    <property type="entry name" value="Ig_C1-set"/>
</dbReference>
<evidence type="ECO:0000313" key="15">
    <source>
        <dbReference type="Ensembl" id="ENSSSCP00070033950.1"/>
    </source>
</evidence>
<reference evidence="15" key="2">
    <citation type="submission" date="2025-08" db="UniProtKB">
        <authorList>
            <consortium name="Ensembl"/>
        </authorList>
    </citation>
    <scope>IDENTIFICATION</scope>
</reference>
<keyword evidence="7" id="KW-0472">Membrane</keyword>
<dbReference type="PROSITE" id="PS00290">
    <property type="entry name" value="IG_MHC"/>
    <property type="match status" value="1"/>
</dbReference>
<evidence type="ECO:0000256" key="10">
    <source>
        <dbReference type="ARBA" id="ARBA00023182"/>
    </source>
</evidence>
<dbReference type="GO" id="GO:0042613">
    <property type="term" value="C:MHC class II protein complex"/>
    <property type="evidence" value="ECO:0007669"/>
    <property type="project" value="UniProtKB-KW"/>
</dbReference>
<name>A0A4X1UZX4_PIG</name>